<comment type="caution">
    <text evidence="1">The sequence shown here is derived from an EMBL/GenBank/DDBJ whole genome shotgun (WGS) entry which is preliminary data.</text>
</comment>
<evidence type="ECO:0000313" key="2">
    <source>
        <dbReference type="Proteomes" id="UP000294588"/>
    </source>
</evidence>
<gene>
    <name evidence="1" type="ORF">E0946_04715</name>
</gene>
<dbReference type="EMBL" id="SMOG01000013">
    <property type="protein sequence ID" value="TDF72863.1"/>
    <property type="molecule type" value="Genomic_DNA"/>
</dbReference>
<evidence type="ECO:0000313" key="1">
    <source>
        <dbReference type="EMBL" id="TDF72863.1"/>
    </source>
</evidence>
<keyword evidence="2" id="KW-1185">Reference proteome</keyword>
<name>A0AC61QIU4_9BACT</name>
<proteinExistence type="predicted"/>
<sequence length="168" mass="17887">MPKNCRYIALFLLTIVFLNLFLPIVAENVVVRPTRVQLSLAQTIDAETANQGDPVEFVVVHPVYQDGKIIVPAGARAYGRIEQVTQNGLLGKPASLAISLTTVDAIDGSKLPIIASKTLKGESRTAISIGVSLFLCILGVFIKGENVTMQAGYIIDADILGGNVVNVP</sequence>
<protein>
    <submittedName>
        <fullName evidence="1">Uncharacterized protein</fullName>
    </submittedName>
</protein>
<dbReference type="Proteomes" id="UP000294588">
    <property type="component" value="Unassembled WGS sequence"/>
</dbReference>
<reference evidence="1" key="1">
    <citation type="submission" date="2019-03" db="EMBL/GenBank/DDBJ databases">
        <title>Candidatus Syntrophosphaera thermopropionivorans: a novel player in syntrophic propionate oxidation during anaerobic digestion.</title>
        <authorList>
            <person name="Dyksma S."/>
        </authorList>
    </citation>
    <scope>NUCLEOTIDE SEQUENCE</scope>
    <source>
        <strain evidence="1">W5</strain>
    </source>
</reference>
<organism evidence="1 2">
    <name type="scientific">Candidatus Syntrophosphaera thermopropionivorans</name>
    <dbReference type="NCBI Taxonomy" id="2593015"/>
    <lineage>
        <taxon>Bacteria</taxon>
        <taxon>Pseudomonadati</taxon>
        <taxon>Candidatus Cloacimonadota</taxon>
        <taxon>Candidatus Cloacimonadia</taxon>
        <taxon>Candidatus Cloacimonadales</taxon>
        <taxon>Candidatus Cloacimonadaceae</taxon>
        <taxon>Candidatus Syntrophosphaera</taxon>
    </lineage>
</organism>
<accession>A0AC61QIU4</accession>